<dbReference type="PANTHER" id="PTHR11895">
    <property type="entry name" value="TRANSAMIDASE"/>
    <property type="match status" value="1"/>
</dbReference>
<dbReference type="EMBL" id="CP114203">
    <property type="protein sequence ID" value="WAU07876.1"/>
    <property type="molecule type" value="Genomic_DNA"/>
</dbReference>
<sequence length="479" mass="49846">MAELHDLTALEQAQGIRSGELSPVEITEHFLARIERLDDTLGAFLTRTPDLARKQASDAESEATAARREGRELPPLHGVPVPVKDLNQVAGVRCTMGSRALAEHVPTVDDHVVGKLRAGGTILLGKTNTPEFGLPCYTENGLAPPARTPWDLARSAGGSSGGAAAAVAAGLAPVAHASDGGGSIRIPASVCGLFGIKPSRGRISSGPLLHDVSGLATSGPLARTVADAATLLDVLAGPMPGDPFTAPSLPPGETFAAHALRDPGRLRIACLTEAPVPGIEVHPDCRTATTETAALLTGLGHEVEELSLPSDDSILLAFTRVWSVLAASRPVPPEGEELLMPLTRYLRERGAEVSGTDFTRSMYAFRMLAQSLADGLMPPGGYDVILSPTLAAPPAEVGALRDDADPQAEFAALGAFTPFTALYNATGQPAVNVPLQWNAAGLPIGVMLAGRYGDEATLIALSAQLEQARPWAGRTPSMW</sequence>
<dbReference type="RefSeq" id="WP_277412516.1">
    <property type="nucleotide sequence ID" value="NZ_CP114203.1"/>
</dbReference>
<gene>
    <name evidence="4" type="ORF">STRNI_006520</name>
</gene>
<dbReference type="SUPFAM" id="SSF75304">
    <property type="entry name" value="Amidase signature (AS) enzymes"/>
    <property type="match status" value="1"/>
</dbReference>
<dbReference type="InterPro" id="IPR020556">
    <property type="entry name" value="Amidase_CS"/>
</dbReference>
<protein>
    <submittedName>
        <fullName evidence="4">Amidase</fullName>
    </submittedName>
</protein>
<evidence type="ECO:0000259" key="3">
    <source>
        <dbReference type="Pfam" id="PF01425"/>
    </source>
</evidence>
<keyword evidence="5" id="KW-1185">Reference proteome</keyword>
<dbReference type="GeneID" id="301335668"/>
<organism evidence="4 5">
    <name type="scientific">Streptomyces nigrescens</name>
    <dbReference type="NCBI Taxonomy" id="1920"/>
    <lineage>
        <taxon>Bacteria</taxon>
        <taxon>Bacillati</taxon>
        <taxon>Actinomycetota</taxon>
        <taxon>Actinomycetes</taxon>
        <taxon>Kitasatosporales</taxon>
        <taxon>Streptomycetaceae</taxon>
        <taxon>Streptomyces</taxon>
    </lineage>
</organism>
<comment type="similarity">
    <text evidence="1">Belongs to the amidase family.</text>
</comment>
<dbReference type="Gene3D" id="3.90.1300.10">
    <property type="entry name" value="Amidase signature (AS) domain"/>
    <property type="match status" value="1"/>
</dbReference>
<evidence type="ECO:0000256" key="2">
    <source>
        <dbReference type="SAM" id="MobiDB-lite"/>
    </source>
</evidence>
<feature type="domain" description="Amidase" evidence="3">
    <location>
        <begin position="25"/>
        <end position="458"/>
    </location>
</feature>
<proteinExistence type="inferred from homology"/>
<name>A0ABY7J950_STRNI</name>
<dbReference type="Proteomes" id="UP001210169">
    <property type="component" value="Chromosome"/>
</dbReference>
<dbReference type="PROSITE" id="PS00571">
    <property type="entry name" value="AMIDASES"/>
    <property type="match status" value="1"/>
</dbReference>
<dbReference type="InterPro" id="IPR036928">
    <property type="entry name" value="AS_sf"/>
</dbReference>
<reference evidence="4 5" key="1">
    <citation type="submission" date="2022-12" db="EMBL/GenBank/DDBJ databases">
        <authorList>
            <person name="Ruckert C."/>
            <person name="Busche T."/>
            <person name="Kalinowski J."/>
            <person name="Wittmann C."/>
        </authorList>
    </citation>
    <scope>NUCLEOTIDE SEQUENCE [LARGE SCALE GENOMIC DNA]</scope>
    <source>
        <strain evidence="4 5">DSM 40276</strain>
    </source>
</reference>
<accession>A0ABY7J950</accession>
<evidence type="ECO:0000313" key="5">
    <source>
        <dbReference type="Proteomes" id="UP001210169"/>
    </source>
</evidence>
<feature type="compositionally biased region" description="Basic and acidic residues" evidence="2">
    <location>
        <begin position="65"/>
        <end position="74"/>
    </location>
</feature>
<dbReference type="Pfam" id="PF01425">
    <property type="entry name" value="Amidase"/>
    <property type="match status" value="1"/>
</dbReference>
<evidence type="ECO:0000313" key="4">
    <source>
        <dbReference type="EMBL" id="WAU07876.1"/>
    </source>
</evidence>
<evidence type="ECO:0000256" key="1">
    <source>
        <dbReference type="ARBA" id="ARBA00009199"/>
    </source>
</evidence>
<dbReference type="PANTHER" id="PTHR11895:SF7">
    <property type="entry name" value="GLUTAMYL-TRNA(GLN) AMIDOTRANSFERASE SUBUNIT A, MITOCHONDRIAL"/>
    <property type="match status" value="1"/>
</dbReference>
<dbReference type="InterPro" id="IPR023631">
    <property type="entry name" value="Amidase_dom"/>
</dbReference>
<dbReference type="InterPro" id="IPR000120">
    <property type="entry name" value="Amidase"/>
</dbReference>
<feature type="region of interest" description="Disordered" evidence="2">
    <location>
        <begin position="52"/>
        <end position="80"/>
    </location>
</feature>